<feature type="compositionally biased region" description="Low complexity" evidence="7">
    <location>
        <begin position="167"/>
        <end position="180"/>
    </location>
</feature>
<dbReference type="InterPro" id="IPR019145">
    <property type="entry name" value="Mediator_Med10"/>
</dbReference>
<evidence type="ECO:0000256" key="2">
    <source>
        <dbReference type="ARBA" id="ARBA00005389"/>
    </source>
</evidence>
<evidence type="ECO:0000313" key="8">
    <source>
        <dbReference type="EMBL" id="CAG1996287.1"/>
    </source>
</evidence>
<keyword evidence="4 6" id="KW-0804">Transcription</keyword>
<comment type="subunit">
    <text evidence="6">Component of the Mediator complex.</text>
</comment>
<reference evidence="9" key="1">
    <citation type="submission" date="2019-04" db="EMBL/GenBank/DDBJ databases">
        <authorList>
            <person name="Melise S."/>
            <person name="Noan J."/>
            <person name="Okalmin O."/>
        </authorList>
    </citation>
    <scope>NUCLEOTIDE SEQUENCE</scope>
    <source>
        <strain evidence="9">FN9</strain>
    </source>
</reference>
<evidence type="ECO:0000313" key="9">
    <source>
        <dbReference type="EMBL" id="VIO53848.1"/>
    </source>
</evidence>
<feature type="region of interest" description="Disordered" evidence="7">
    <location>
        <begin position="149"/>
        <end position="180"/>
    </location>
</feature>
<keyword evidence="6" id="KW-0010">Activator</keyword>
<comment type="similarity">
    <text evidence="2 6">Belongs to the Mediator complex subunit 10 family.</text>
</comment>
<organism evidence="9">
    <name type="scientific">Gibberella zeae</name>
    <name type="common">Wheat head blight fungus</name>
    <name type="synonym">Fusarium graminearum</name>
    <dbReference type="NCBI Taxonomy" id="5518"/>
    <lineage>
        <taxon>Eukaryota</taxon>
        <taxon>Fungi</taxon>
        <taxon>Dikarya</taxon>
        <taxon>Ascomycota</taxon>
        <taxon>Pezizomycotina</taxon>
        <taxon>Sordariomycetes</taxon>
        <taxon>Hypocreomycetidae</taxon>
        <taxon>Hypocreales</taxon>
        <taxon>Nectriaceae</taxon>
        <taxon>Fusarium</taxon>
    </lineage>
</organism>
<evidence type="ECO:0000256" key="3">
    <source>
        <dbReference type="ARBA" id="ARBA00023015"/>
    </source>
</evidence>
<dbReference type="Proteomes" id="UP000746612">
    <property type="component" value="Unassembled WGS sequence"/>
</dbReference>
<proteinExistence type="inferred from homology"/>
<dbReference type="GO" id="GO:0016592">
    <property type="term" value="C:mediator complex"/>
    <property type="evidence" value="ECO:0007669"/>
    <property type="project" value="InterPro"/>
</dbReference>
<name>A0A4E9DB87_GIBZA</name>
<dbReference type="EMBL" id="CAJPIJ010000159">
    <property type="protein sequence ID" value="CAG1996287.1"/>
    <property type="molecule type" value="Genomic_DNA"/>
</dbReference>
<dbReference type="Pfam" id="PF09748">
    <property type="entry name" value="Med10"/>
    <property type="match status" value="1"/>
</dbReference>
<keyword evidence="5 6" id="KW-0539">Nucleus</keyword>
<comment type="function">
    <text evidence="6">Component of the Mediator complex, a coactivator involved in the regulated transcription of nearly all RNA polymerase II-dependent genes. Mediator functions as a bridge to convey information from gene-specific regulatory proteins to the basal RNA polymerase II transcription machinery. Mediator is recruited to promoters by direct interactions with regulatory proteins and serves as a scaffold for the assembly of a functional preinitiation complex with RNA polymerase II and the general transcription factors.</text>
</comment>
<evidence type="ECO:0000256" key="5">
    <source>
        <dbReference type="ARBA" id="ARBA00023242"/>
    </source>
</evidence>
<evidence type="ECO:0000256" key="4">
    <source>
        <dbReference type="ARBA" id="ARBA00023163"/>
    </source>
</evidence>
<dbReference type="GO" id="GO:0006357">
    <property type="term" value="P:regulation of transcription by RNA polymerase II"/>
    <property type="evidence" value="ECO:0007669"/>
    <property type="project" value="InterPro"/>
</dbReference>
<comment type="subcellular location">
    <subcellularLocation>
        <location evidence="1 6">Nucleus</location>
    </subcellularLocation>
</comment>
<keyword evidence="3 6" id="KW-0805">Transcription regulation</keyword>
<accession>A0A4E9DB87</accession>
<dbReference type="AlphaFoldDB" id="A0A4E9DB87"/>
<protein>
    <recommendedName>
        <fullName evidence="6">Mediator of RNA polymerase II transcription subunit 10</fullName>
    </recommendedName>
    <alternativeName>
        <fullName evidence="6">Mediator complex subunit 10</fullName>
    </alternativeName>
</protein>
<dbReference type="EMBL" id="CAAKMV010000077">
    <property type="protein sequence ID" value="VIO53848.1"/>
    <property type="molecule type" value="Genomic_DNA"/>
</dbReference>
<dbReference type="GO" id="GO:0003712">
    <property type="term" value="F:transcription coregulator activity"/>
    <property type="evidence" value="ECO:0007669"/>
    <property type="project" value="InterPro"/>
</dbReference>
<evidence type="ECO:0000256" key="6">
    <source>
        <dbReference type="RuleBase" id="RU364146"/>
    </source>
</evidence>
<evidence type="ECO:0000256" key="1">
    <source>
        <dbReference type="ARBA" id="ARBA00004123"/>
    </source>
</evidence>
<gene>
    <name evidence="6" type="primary">MED10</name>
    <name evidence="9" type="ORF">FUG_LOCUS103877</name>
    <name evidence="8" type="ORF">MDCFG202_LOCUS409288</name>
</gene>
<evidence type="ECO:0000256" key="7">
    <source>
        <dbReference type="SAM" id="MobiDB-lite"/>
    </source>
</evidence>
<reference evidence="8" key="2">
    <citation type="submission" date="2021-03" db="EMBL/GenBank/DDBJ databases">
        <authorList>
            <person name="Alouane T."/>
            <person name="Langin T."/>
            <person name="Bonhomme L."/>
        </authorList>
    </citation>
    <scope>NUCLEOTIDE SEQUENCE</scope>
    <source>
        <strain evidence="8">MDC_Fg202</strain>
    </source>
</reference>
<sequence length="180" mass="20063">MAPVDRVDHNALEQYANILQEQLKDIIQDLYQIMVQVSTYDSAGRSSREVLINEMYHTKTLSESLRTLHASASPPHNLPSVPPELLEYVEHGRNPDIYTREFVELVRRGNQLMRGKLNAFGTFRDVLAENMTTAMPELRDDVVQVVEATGGVPPGRRNGEHSQPQQNGATSNNHASSSAA</sequence>